<feature type="transmembrane region" description="Helical" evidence="1">
    <location>
        <begin position="71"/>
        <end position="93"/>
    </location>
</feature>
<evidence type="ECO:0000313" key="3">
    <source>
        <dbReference type="EMBL" id="OQX12416.1"/>
    </source>
</evidence>
<dbReference type="AlphaFoldDB" id="A0A1Y1QRX1"/>
<evidence type="ECO:0000259" key="2">
    <source>
        <dbReference type="SMART" id="SM00460"/>
    </source>
</evidence>
<dbReference type="Proteomes" id="UP000192491">
    <property type="component" value="Unassembled WGS sequence"/>
</dbReference>
<organism evidence="3 4">
    <name type="scientific">Thiothrix lacustris</name>
    <dbReference type="NCBI Taxonomy" id="525917"/>
    <lineage>
        <taxon>Bacteria</taxon>
        <taxon>Pseudomonadati</taxon>
        <taxon>Pseudomonadota</taxon>
        <taxon>Gammaproteobacteria</taxon>
        <taxon>Thiotrichales</taxon>
        <taxon>Thiotrichaceae</taxon>
        <taxon>Thiothrix</taxon>
    </lineage>
</organism>
<dbReference type="PANTHER" id="PTHR42736">
    <property type="entry name" value="PROTEIN-GLUTAMINE GAMMA-GLUTAMYLTRANSFERASE"/>
    <property type="match status" value="1"/>
</dbReference>
<feature type="transmembrane region" description="Helical" evidence="1">
    <location>
        <begin position="105"/>
        <end position="122"/>
    </location>
</feature>
<keyword evidence="1" id="KW-0472">Membrane</keyword>
<dbReference type="SUPFAM" id="SSF54001">
    <property type="entry name" value="Cysteine proteinases"/>
    <property type="match status" value="1"/>
</dbReference>
<sequence>MPKQPVTYVGMLWLLAASVVVMLPFALHLPLWLIPVVLFTAGWRLWVLAGGASQPQTWVKAVLAATGIGGLWLSGLQFPSLEAMSALLLLGFAFKSLEAIQRRDALVVIFSGYFLVALHFLYAQTLLAGGYGIFSLVVLTGALIGTQQSVAEFSTWQQVRFNLRLAGTMLLLCLPLMLVLFVFAPRLAPLWSLPTLSNQAKTGVSDQMTPGDIAQLSQSSELAFRVTFKGERPAQKQLYWRGLVLNHFDGQVWKQFSQTYDPLQINDVVRKEFALHSDQVQQQGTAVAYDVVYEKTGQPWLFTLTPALSLGGADLLQAADYRVMATQPLQAPLLLSAVSYPQSARDLSLVPWLRDLALQLPDSGDTRSRELAQRWRATAANEQVYIDKVLAHFREQQFHYTLRPPLLGEKDTIDAFLFDVQRGFCAHYAGSFVFLMRAAGIPARVVVGYQGGEWNAKGNYLSVHQYDAHAWTEVWQAGKGWVQIDPTAVIAPERVEQGLAAAVQTEGSFLENEHFSLRNVTWLNGVRGQWDALQYGWQRWVLGYDGATQLALLQQLLGEISWWRVGAVVGFLMLAITLGWGLLLGLARRKMHEAREHQLYRRFCGALAKRGVVRAMGQTPGDFAQQAANAFPAQAAVIAEFTRVYETLCYAPQVNAGAYRQLQRLLRQLRF</sequence>
<feature type="domain" description="Transglutaminase-like" evidence="2">
    <location>
        <begin position="417"/>
        <end position="488"/>
    </location>
</feature>
<feature type="transmembrane region" description="Helical" evidence="1">
    <location>
        <begin position="6"/>
        <end position="25"/>
    </location>
</feature>
<dbReference type="InterPro" id="IPR021878">
    <property type="entry name" value="TgpA_N"/>
</dbReference>
<gene>
    <name evidence="3" type="ORF">BWK73_14915</name>
</gene>
<dbReference type="Gene3D" id="3.10.620.30">
    <property type="match status" value="1"/>
</dbReference>
<keyword evidence="1" id="KW-1133">Transmembrane helix</keyword>
<dbReference type="SMART" id="SM00460">
    <property type="entry name" value="TGc"/>
    <property type="match status" value="1"/>
</dbReference>
<dbReference type="EMBL" id="MTEJ01000066">
    <property type="protein sequence ID" value="OQX12416.1"/>
    <property type="molecule type" value="Genomic_DNA"/>
</dbReference>
<dbReference type="Pfam" id="PF11992">
    <property type="entry name" value="TgpA_N"/>
    <property type="match status" value="1"/>
</dbReference>
<dbReference type="InterPro" id="IPR002931">
    <property type="entry name" value="Transglutaminase-like"/>
</dbReference>
<name>A0A1Y1QRX1_9GAMM</name>
<proteinExistence type="predicted"/>
<protein>
    <submittedName>
        <fullName evidence="3">Transglutaminase</fullName>
    </submittedName>
</protein>
<dbReference type="InterPro" id="IPR038765">
    <property type="entry name" value="Papain-like_cys_pep_sf"/>
</dbReference>
<keyword evidence="1" id="KW-0812">Transmembrane</keyword>
<dbReference type="Pfam" id="PF13559">
    <property type="entry name" value="DUF4129"/>
    <property type="match status" value="1"/>
</dbReference>
<dbReference type="PANTHER" id="PTHR42736:SF1">
    <property type="entry name" value="PROTEIN-GLUTAMINE GAMMA-GLUTAMYLTRANSFERASE"/>
    <property type="match status" value="1"/>
</dbReference>
<feature type="transmembrane region" description="Helical" evidence="1">
    <location>
        <begin position="562"/>
        <end position="587"/>
    </location>
</feature>
<comment type="caution">
    <text evidence="3">The sequence shown here is derived from an EMBL/GenBank/DDBJ whole genome shotgun (WGS) entry which is preliminary data.</text>
</comment>
<reference evidence="3 4" key="1">
    <citation type="submission" date="2017-01" db="EMBL/GenBank/DDBJ databases">
        <title>Novel large sulfur bacteria in the metagenomes of groundwater-fed chemosynthetic microbial mats in the Lake Huron basin.</title>
        <authorList>
            <person name="Sharrar A.M."/>
            <person name="Flood B.E."/>
            <person name="Bailey J.V."/>
            <person name="Jones D.S."/>
            <person name="Biddanda B."/>
            <person name="Ruberg S.A."/>
            <person name="Marcus D.N."/>
            <person name="Dick G.J."/>
        </authorList>
    </citation>
    <scope>NUCLEOTIDE SEQUENCE [LARGE SCALE GENOMIC DNA]</scope>
    <source>
        <strain evidence="3">A8</strain>
    </source>
</reference>
<dbReference type="InterPro" id="IPR025403">
    <property type="entry name" value="TgpA-like_C"/>
</dbReference>
<dbReference type="Pfam" id="PF01841">
    <property type="entry name" value="Transglut_core"/>
    <property type="match status" value="1"/>
</dbReference>
<feature type="transmembrane region" description="Helical" evidence="1">
    <location>
        <begin position="165"/>
        <end position="184"/>
    </location>
</feature>
<feature type="transmembrane region" description="Helical" evidence="1">
    <location>
        <begin position="128"/>
        <end position="145"/>
    </location>
</feature>
<dbReference type="InterPro" id="IPR052901">
    <property type="entry name" value="Bact_TGase-like"/>
</dbReference>
<accession>A0A1Y1QRX1</accession>
<evidence type="ECO:0000313" key="4">
    <source>
        <dbReference type="Proteomes" id="UP000192491"/>
    </source>
</evidence>
<evidence type="ECO:0000256" key="1">
    <source>
        <dbReference type="SAM" id="Phobius"/>
    </source>
</evidence>